<dbReference type="InterPro" id="IPR029035">
    <property type="entry name" value="DHS-like_NAD/FAD-binding_dom"/>
</dbReference>
<comment type="caution">
    <text evidence="1">The sequence shown here is derived from an EMBL/GenBank/DDBJ whole genome shotgun (WGS) entry which is preliminary data.</text>
</comment>
<keyword evidence="2" id="KW-1185">Reference proteome</keyword>
<dbReference type="Pfam" id="PF13289">
    <property type="entry name" value="SIR2_2"/>
    <property type="match status" value="1"/>
</dbReference>
<evidence type="ECO:0000313" key="2">
    <source>
        <dbReference type="Proteomes" id="UP000634043"/>
    </source>
</evidence>
<protein>
    <recommendedName>
        <fullName evidence="3">SIR2-like domain-containing protein</fullName>
    </recommendedName>
</protein>
<reference evidence="2" key="1">
    <citation type="journal article" date="2019" name="Int. J. Syst. Evol. Microbiol.">
        <title>The Global Catalogue of Microorganisms (GCM) 10K type strain sequencing project: providing services to taxonomists for standard genome sequencing and annotation.</title>
        <authorList>
            <consortium name="The Broad Institute Genomics Platform"/>
            <consortium name="The Broad Institute Genome Sequencing Center for Infectious Disease"/>
            <person name="Wu L."/>
            <person name="Ma J."/>
        </authorList>
    </citation>
    <scope>NUCLEOTIDE SEQUENCE [LARGE SCALE GENOMIC DNA]</scope>
    <source>
        <strain evidence="2">CGMCC 1.12749</strain>
    </source>
</reference>
<name>A0ABQ1W2V2_9BACT</name>
<proteinExistence type="predicted"/>
<dbReference type="EMBL" id="BMFP01000002">
    <property type="protein sequence ID" value="GGG12180.1"/>
    <property type="molecule type" value="Genomic_DNA"/>
</dbReference>
<evidence type="ECO:0008006" key="3">
    <source>
        <dbReference type="Google" id="ProtNLM"/>
    </source>
</evidence>
<sequence length="400" mass="45886">MADTNNDHKNYLHNLYKIDDSILKSIGELLSNSNLSFYPQIDPAVIASLANPKFNLGLEHFSDTLEKRFSRANQGSLLDSIHEAYRKENLVLVLGAGISMSFGLPNWETLLQKLMMKTLDKDKEVSNVLSRLFSKIFTPSSLIAGRYLQKYYENQNKSFEEEVRKILYDGFSISAKSPLMDEIVKLCASPGKSPNLNSIITYNFDNILEQRLDKLTIDIPYKSIYGVGINAENSSLPIYHVHGYLPQKEKLNGLNQITFGEYVYHKQYVDIYSWNNIVQINKFRDYNCLFVGTSLTDPNTRRLLDIANQQKGDSERYHYIFKTKYKEANIKSTLNILLNQNSDLLDEKTKANLSLDETAKTLVKTIESFEENDMSSFGVKTIWVSDYSEIPQILKEIRKA</sequence>
<organism evidence="1 2">
    <name type="scientific">Pontibacter amylolyticus</name>
    <dbReference type="NCBI Taxonomy" id="1424080"/>
    <lineage>
        <taxon>Bacteria</taxon>
        <taxon>Pseudomonadati</taxon>
        <taxon>Bacteroidota</taxon>
        <taxon>Cytophagia</taxon>
        <taxon>Cytophagales</taxon>
        <taxon>Hymenobacteraceae</taxon>
        <taxon>Pontibacter</taxon>
    </lineage>
</organism>
<dbReference type="RefSeq" id="WP_188500966.1">
    <property type="nucleotide sequence ID" value="NZ_BMFP01000002.1"/>
</dbReference>
<dbReference type="Gene3D" id="3.40.50.1220">
    <property type="entry name" value="TPP-binding domain"/>
    <property type="match status" value="1"/>
</dbReference>
<gene>
    <name evidence="1" type="ORF">GCM10011323_15800</name>
</gene>
<accession>A0ABQ1W2V2</accession>
<evidence type="ECO:0000313" key="1">
    <source>
        <dbReference type="EMBL" id="GGG12180.1"/>
    </source>
</evidence>
<dbReference type="Proteomes" id="UP000634043">
    <property type="component" value="Unassembled WGS sequence"/>
</dbReference>
<dbReference type="SUPFAM" id="SSF52467">
    <property type="entry name" value="DHS-like NAD/FAD-binding domain"/>
    <property type="match status" value="1"/>
</dbReference>